<dbReference type="Pfam" id="PF09112">
    <property type="entry name" value="N-glycanase_N"/>
    <property type="match status" value="1"/>
</dbReference>
<proteinExistence type="predicted"/>
<dbReference type="OrthoDB" id="6281169at2"/>
<dbReference type="SUPFAM" id="SSF49742">
    <property type="entry name" value="PHM/PNGase F"/>
    <property type="match status" value="1"/>
</dbReference>
<feature type="domain" description="Peptide-N-glycosidase F N-terminal" evidence="2">
    <location>
        <begin position="212"/>
        <end position="394"/>
    </location>
</feature>
<organism evidence="3 4">
    <name type="scientific">Saccharicrinis fermentans DSM 9555 = JCM 21142</name>
    <dbReference type="NCBI Taxonomy" id="869213"/>
    <lineage>
        <taxon>Bacteria</taxon>
        <taxon>Pseudomonadati</taxon>
        <taxon>Bacteroidota</taxon>
        <taxon>Bacteroidia</taxon>
        <taxon>Marinilabiliales</taxon>
        <taxon>Marinilabiliaceae</taxon>
        <taxon>Saccharicrinis</taxon>
    </lineage>
</organism>
<accession>W7XYR3</accession>
<keyword evidence="1" id="KW-1015">Disulfide bond</keyword>
<dbReference type="GO" id="GO:0016715">
    <property type="term" value="F:oxidoreductase activity, acting on paired donors, with incorporation or reduction of molecular oxygen, reduced ascorbate as one donor, and incorporation of one atom of oxygen"/>
    <property type="evidence" value="ECO:0007669"/>
    <property type="project" value="InterPro"/>
</dbReference>
<sequence length="569" mass="65103">MRKIILLLWIVSFQLFVVAQGKTNNNVGRVVYEKFINGAVQSHEDRFILEFANDIAKCWIDNTNSDLLPEVPLKFNYLDYENEKLYQQAIFQGKDTCYKESDFVNLDEYKPEGKLVKILGYECQKYVGSSFSNRIEIWVAKEVGIKGTPFLGTPHKEGLVLKYIRNGNYGWEARDVKIKKSKKMINPEPMNLGVKVNAQDFDKRLRNALVKDVSLFSNQVINWGDKIENAHEEYLDTVYRFAGGTVLAKKVKLPKVPLGTPVFAELIEKSNGDAYDRTGSVFVIPVNKEKSFLDGLRNGVDYLPEYMSGEGKKYHGVVVNDEFEPLIELMRFFTPFGVNYFNEKRDVGIKWADSAVYKMDVSHLLPVLQDECWIGMYIGNYAKGGHCVNLNLKYYLDEKKNNAQKKYWIQPVFNTVNVMEMVGQKYGTMFRNDTLTVDFEVPKGVKNIQFQYITTGHGGWKQGDEFVPKENKVFLDGKSFFNFTPWRVDCGTYRRLNPASGNFKNGMSSSDYSRSGWCPGTVANPFFMHLNGLSPGKHRIQVYIPLGEPEGNMFSAWNISGVFVGEMEE</sequence>
<evidence type="ECO:0000313" key="3">
    <source>
        <dbReference type="EMBL" id="GAF03775.1"/>
    </source>
</evidence>
<evidence type="ECO:0000256" key="1">
    <source>
        <dbReference type="ARBA" id="ARBA00023157"/>
    </source>
</evidence>
<dbReference type="InterPro" id="IPR014784">
    <property type="entry name" value="Cu2_ascorb_mOase-like_C"/>
</dbReference>
<dbReference type="eggNOG" id="ENOG502Z825">
    <property type="taxonomic scope" value="Bacteria"/>
</dbReference>
<dbReference type="InterPro" id="IPR008977">
    <property type="entry name" value="PHM/PNGase_F_dom_sf"/>
</dbReference>
<dbReference type="InterPro" id="IPR043022">
    <property type="entry name" value="PngaseF_N_sf"/>
</dbReference>
<dbReference type="InterPro" id="IPR015197">
    <property type="entry name" value="PngaseF_C"/>
</dbReference>
<name>W7XYR3_9BACT</name>
<dbReference type="STRING" id="869213.GCA_000517085_04725"/>
<dbReference type="SMART" id="SM01290">
    <property type="entry name" value="N-glycanase_N"/>
    <property type="match status" value="1"/>
</dbReference>
<gene>
    <name evidence="3" type="ORF">JCM21142_62457</name>
</gene>
<protein>
    <recommendedName>
        <fullName evidence="2">Peptide-N-glycosidase F N-terminal domain-containing protein</fullName>
    </recommendedName>
</protein>
<dbReference type="InterPro" id="IPR015196">
    <property type="entry name" value="PngaseF_N"/>
</dbReference>
<dbReference type="RefSeq" id="WP_027473882.1">
    <property type="nucleotide sequence ID" value="NZ_BAMD01000030.1"/>
</dbReference>
<keyword evidence="4" id="KW-1185">Reference proteome</keyword>
<dbReference type="Proteomes" id="UP000019402">
    <property type="component" value="Unassembled WGS sequence"/>
</dbReference>
<dbReference type="Gene3D" id="2.60.120.1570">
    <property type="entry name" value="Peptide-N-glycosidase F, N-terminal domain"/>
    <property type="match status" value="1"/>
</dbReference>
<dbReference type="EMBL" id="BAMD01000030">
    <property type="protein sequence ID" value="GAF03775.1"/>
    <property type="molecule type" value="Genomic_DNA"/>
</dbReference>
<dbReference type="Pfam" id="PF09113">
    <property type="entry name" value="N-glycanase_C"/>
    <property type="match status" value="1"/>
</dbReference>
<dbReference type="AlphaFoldDB" id="W7XYR3"/>
<dbReference type="Gene3D" id="2.60.120.230">
    <property type="match status" value="1"/>
</dbReference>
<evidence type="ECO:0000259" key="2">
    <source>
        <dbReference type="SMART" id="SM01290"/>
    </source>
</evidence>
<reference evidence="3 4" key="1">
    <citation type="journal article" date="2014" name="Genome Announc.">
        <title>Draft Genome Sequence of Cytophaga fermentans JCM 21142T, a Facultative Anaerobe Isolated from Marine Mud.</title>
        <authorList>
            <person name="Starns D."/>
            <person name="Oshima K."/>
            <person name="Suda W."/>
            <person name="Iino T."/>
            <person name="Yuki M."/>
            <person name="Inoue J."/>
            <person name="Kitamura K."/>
            <person name="Iida T."/>
            <person name="Darby A."/>
            <person name="Hattori M."/>
            <person name="Ohkuma M."/>
        </authorList>
    </citation>
    <scope>NUCLEOTIDE SEQUENCE [LARGE SCALE GENOMIC DNA]</scope>
    <source>
        <strain evidence="3 4">JCM 21142</strain>
    </source>
</reference>
<dbReference type="Pfam" id="PF22252">
    <property type="entry name" value="PNGase_F-II_N"/>
    <property type="match status" value="1"/>
</dbReference>
<evidence type="ECO:0000313" key="4">
    <source>
        <dbReference type="Proteomes" id="UP000019402"/>
    </source>
</evidence>
<comment type="caution">
    <text evidence="3">The sequence shown here is derived from an EMBL/GenBank/DDBJ whole genome shotgun (WGS) entry which is preliminary data.</text>
</comment>